<protein>
    <submittedName>
        <fullName evidence="5">Ribosome-binding protein 1-like isoform X2</fullName>
    </submittedName>
</protein>
<sequence>MDIETAVICIACVVVSALVIYLTSHFAIKERTFDEVMEEQRKRNNIDTVFKSSSQKQKAEKARKEKKDKSKKTVKKVKEKEATADFTSSGDAELSNKEAPEIKVVTEKGEMNVKREHKSKAEHVDFKEPDLIDDRVDEQKESALHHRNISSGSDKMLKPILVVKAEVGTKLEQHDSSKLSMEPKFQKRNSFHLLRPKDELELAKVKKHHQEIEKAPKVTNQNVPEASPVVTIKSEANNSENIKVVAVNGNATEELVQSSEDTKPAKSNGSIQKSKKKSASNANLEQGSKSEVPSKNILQQINSNILTNEEIQLLINALLNKQSSNGSSEWMKKNDPTNALKKQLREKDQLLEAEKHNSQAAMARMKELRHELEQEKAKEKVERERDLQSLHTRYQQQQLIIQEQHRNEIKALQAKLADELSRVQEEKSRLQQHERQRQLAIQQSQAQIQQLDEHLKSLANAKQKDEFSFQQKLNELSSQLQQVEASKASLVDELQQKCKECNSLESENISLKKNVEEALEEKQIELKHLNEKISQLNNERKALEETLIAKDKLLLEHKNCNNLDKEVEMKQLSQDLNKFKEELTNAKNEIETQRKKNDELREKNWEVIEALSNAEKQMNSKIESAVSIAEQNFAESLAKEIKARQKLEETLQSTEEKQQQLINERILLVNSLSKFLPINDDNIHQSLQTLCEELHQHRVIANREKVDSMVSTDEDISMKSEFDKVVKEKNNIIEKLIAEKKSLENKIEQIAGLQETIADMEQKLIELQKKLSGEESDRKNLEKQYDEVSKNNRY</sequence>
<evidence type="ECO:0000256" key="2">
    <source>
        <dbReference type="SAM" id="MobiDB-lite"/>
    </source>
</evidence>
<dbReference type="STRING" id="1965070.A0A3S3R356"/>
<feature type="region of interest" description="Disordered" evidence="2">
    <location>
        <begin position="205"/>
        <end position="226"/>
    </location>
</feature>
<keyword evidence="3" id="KW-1133">Transmembrane helix</keyword>
<evidence type="ECO:0000256" key="3">
    <source>
        <dbReference type="SAM" id="Phobius"/>
    </source>
</evidence>
<evidence type="ECO:0000256" key="1">
    <source>
        <dbReference type="SAM" id="Coils"/>
    </source>
</evidence>
<keyword evidence="6" id="KW-1185">Reference proteome</keyword>
<comment type="caution">
    <text evidence="5">The sequence shown here is derived from an EMBL/GenBank/DDBJ whole genome shotgun (WGS) entry which is preliminary data.</text>
</comment>
<dbReference type="PANTHER" id="PTHR18939:SF4">
    <property type="entry name" value="RIBOSOME-BINDING PROTEIN 1"/>
    <property type="match status" value="1"/>
</dbReference>
<feature type="region of interest" description="Disordered" evidence="2">
    <location>
        <begin position="49"/>
        <end position="132"/>
    </location>
</feature>
<name>A0A3S3R356_9ACAR</name>
<reference evidence="5" key="2">
    <citation type="submission" date="2018-11" db="EMBL/GenBank/DDBJ databases">
        <title>Trombidioid mite genomics.</title>
        <authorList>
            <person name="Dong X."/>
        </authorList>
    </citation>
    <scope>NUCLEOTIDE SEQUENCE</scope>
    <source>
        <strain evidence="5">UoL-WK</strain>
    </source>
</reference>
<feature type="region of interest" description="Disordered" evidence="2">
    <location>
        <begin position="772"/>
        <end position="794"/>
    </location>
</feature>
<feature type="coiled-coil region" evidence="1">
    <location>
        <begin position="351"/>
        <end position="664"/>
    </location>
</feature>
<feature type="transmembrane region" description="Helical" evidence="3">
    <location>
        <begin position="7"/>
        <end position="28"/>
    </location>
</feature>
<keyword evidence="3" id="KW-0472">Membrane</keyword>
<organism evidence="5 6">
    <name type="scientific">Dinothrombium tinctorium</name>
    <dbReference type="NCBI Taxonomy" id="1965070"/>
    <lineage>
        <taxon>Eukaryota</taxon>
        <taxon>Metazoa</taxon>
        <taxon>Ecdysozoa</taxon>
        <taxon>Arthropoda</taxon>
        <taxon>Chelicerata</taxon>
        <taxon>Arachnida</taxon>
        <taxon>Acari</taxon>
        <taxon>Acariformes</taxon>
        <taxon>Trombidiformes</taxon>
        <taxon>Prostigmata</taxon>
        <taxon>Anystina</taxon>
        <taxon>Parasitengona</taxon>
        <taxon>Trombidioidea</taxon>
        <taxon>Trombidiidae</taxon>
        <taxon>Dinothrombium</taxon>
    </lineage>
</organism>
<evidence type="ECO:0000313" key="5">
    <source>
        <dbReference type="EMBL" id="RWS17743.1"/>
    </source>
</evidence>
<dbReference type="EMBL" id="NCKU01000822">
    <property type="protein sequence ID" value="RWS14010.1"/>
    <property type="molecule type" value="Genomic_DNA"/>
</dbReference>
<keyword evidence="3" id="KW-0812">Transmembrane</keyword>
<dbReference type="PANTHER" id="PTHR18939">
    <property type="entry name" value="RIBOSOME BINDING PROTEIN-1"/>
    <property type="match status" value="1"/>
</dbReference>
<dbReference type="AlphaFoldDB" id="A0A3S3R356"/>
<dbReference type="InterPro" id="IPR040248">
    <property type="entry name" value="RRBP1"/>
</dbReference>
<keyword evidence="1" id="KW-0175">Coiled coil</keyword>
<evidence type="ECO:0000313" key="6">
    <source>
        <dbReference type="Proteomes" id="UP000285301"/>
    </source>
</evidence>
<dbReference type="GO" id="GO:0005789">
    <property type="term" value="C:endoplasmic reticulum membrane"/>
    <property type="evidence" value="ECO:0007669"/>
    <property type="project" value="TreeGrafter"/>
</dbReference>
<feature type="region of interest" description="Disordered" evidence="2">
    <location>
        <begin position="255"/>
        <end position="291"/>
    </location>
</feature>
<dbReference type="OrthoDB" id="6513486at2759"/>
<evidence type="ECO:0000313" key="4">
    <source>
        <dbReference type="EMBL" id="RWS14010.1"/>
    </source>
</evidence>
<feature type="compositionally biased region" description="Polar residues" evidence="2">
    <location>
        <begin position="255"/>
        <end position="272"/>
    </location>
</feature>
<accession>A0A3S3R356</accession>
<feature type="compositionally biased region" description="Basic and acidic residues" evidence="2">
    <location>
        <begin position="205"/>
        <end position="216"/>
    </location>
</feature>
<proteinExistence type="predicted"/>
<dbReference type="EMBL" id="NCKU01000040">
    <property type="protein sequence ID" value="RWS17743.1"/>
    <property type="molecule type" value="Genomic_DNA"/>
</dbReference>
<dbReference type="Proteomes" id="UP000285301">
    <property type="component" value="Unassembled WGS sequence"/>
</dbReference>
<gene>
    <name evidence="5" type="ORF">B4U79_02524</name>
    <name evidence="4" type="ORF">B4U79_11886</name>
</gene>
<feature type="compositionally biased region" description="Basic and acidic residues" evidence="2">
    <location>
        <begin position="57"/>
        <end position="68"/>
    </location>
</feature>
<reference evidence="5 6" key="1">
    <citation type="journal article" date="2018" name="Gigascience">
        <title>Genomes of trombidid mites reveal novel predicted allergens and laterally-transferred genes associated with secondary metabolism.</title>
        <authorList>
            <person name="Dong X."/>
            <person name="Chaisiri K."/>
            <person name="Xia D."/>
            <person name="Armstrong S.D."/>
            <person name="Fang Y."/>
            <person name="Donnelly M.J."/>
            <person name="Kadowaki T."/>
            <person name="McGarry J.W."/>
            <person name="Darby A.C."/>
            <person name="Makepeace B.L."/>
        </authorList>
    </citation>
    <scope>NUCLEOTIDE SEQUENCE [LARGE SCALE GENOMIC DNA]</scope>
    <source>
        <strain evidence="5">UoL-WK</strain>
    </source>
</reference>
<feature type="compositionally biased region" description="Basic and acidic residues" evidence="2">
    <location>
        <begin position="94"/>
        <end position="132"/>
    </location>
</feature>